<feature type="domain" description="Nudix hydrolase" evidence="2">
    <location>
        <begin position="192"/>
        <end position="320"/>
    </location>
</feature>
<dbReference type="InterPro" id="IPR000086">
    <property type="entry name" value="NUDIX_hydrolase_dom"/>
</dbReference>
<comment type="caution">
    <text evidence="3">The sequence shown here is derived from an EMBL/GenBank/DDBJ whole genome shotgun (WGS) entry which is preliminary data.</text>
</comment>
<sequence>MVDGECPACRLELRCRWSRLSPLPDEKEYDDDLSSWSIDVREIVVEGGCDVPGGLSLVLARIAAQSAASEIARLLLLPPDGEGREPDRRRDDALLYVSLPLSDGEGCQKLLLSDLDDDNDVGVRRLFASMDDDYDRAGRRHSEAELVDMVDGTGAVLGSLPRPYVHAWNVLHRGVGLLVSKDEDVLRSLDDGRTMPLVYVHRRTSTKRIFPSLYDMFVGGVSCRGERSRTTAAREVAEELGLGRALEFVDGGGMTMTGSATTTTIQENDDPLSDELFKCTVCTPYNRCVVSVFSYVARDGEEVISWQDEEVAWGGYVPYDVVEYAAYASIERLANRGDWPGILPLPPPPPPTITTTTTTPGEVLTWESDNDDKSQCDSWDFVPDGLLVWDAWKSYVRNQRRGAVV</sequence>
<evidence type="ECO:0000259" key="2">
    <source>
        <dbReference type="Pfam" id="PF00293"/>
    </source>
</evidence>
<dbReference type="Proteomes" id="UP001530315">
    <property type="component" value="Unassembled WGS sequence"/>
</dbReference>
<evidence type="ECO:0000313" key="4">
    <source>
        <dbReference type="Proteomes" id="UP001530315"/>
    </source>
</evidence>
<dbReference type="GO" id="GO:0016787">
    <property type="term" value="F:hydrolase activity"/>
    <property type="evidence" value="ECO:0007669"/>
    <property type="project" value="UniProtKB-KW"/>
</dbReference>
<dbReference type="SUPFAM" id="SSF55811">
    <property type="entry name" value="Nudix"/>
    <property type="match status" value="1"/>
</dbReference>
<accession>A0ABD3N506</accession>
<keyword evidence="1" id="KW-0378">Hydrolase</keyword>
<organism evidence="3 4">
    <name type="scientific">Stephanodiscus triporus</name>
    <dbReference type="NCBI Taxonomy" id="2934178"/>
    <lineage>
        <taxon>Eukaryota</taxon>
        <taxon>Sar</taxon>
        <taxon>Stramenopiles</taxon>
        <taxon>Ochrophyta</taxon>
        <taxon>Bacillariophyta</taxon>
        <taxon>Coscinodiscophyceae</taxon>
        <taxon>Thalassiosirophycidae</taxon>
        <taxon>Stephanodiscales</taxon>
        <taxon>Stephanodiscaceae</taxon>
        <taxon>Stephanodiscus</taxon>
    </lineage>
</organism>
<dbReference type="InterPro" id="IPR015797">
    <property type="entry name" value="NUDIX_hydrolase-like_dom_sf"/>
</dbReference>
<name>A0ABD3N506_9STRA</name>
<dbReference type="Pfam" id="PF00293">
    <property type="entry name" value="NUDIX"/>
    <property type="match status" value="1"/>
</dbReference>
<dbReference type="InterPro" id="IPR020084">
    <property type="entry name" value="NUDIX_hydrolase_CS"/>
</dbReference>
<reference evidence="3 4" key="1">
    <citation type="submission" date="2024-10" db="EMBL/GenBank/DDBJ databases">
        <title>Updated reference genomes for cyclostephanoid diatoms.</title>
        <authorList>
            <person name="Roberts W.R."/>
            <person name="Alverson A.J."/>
        </authorList>
    </citation>
    <scope>NUCLEOTIDE SEQUENCE [LARGE SCALE GENOMIC DNA]</scope>
    <source>
        <strain evidence="3 4">AJA276-08</strain>
    </source>
</reference>
<dbReference type="EMBL" id="JALLAZ020001630">
    <property type="protein sequence ID" value="KAL3770408.1"/>
    <property type="molecule type" value="Genomic_DNA"/>
</dbReference>
<dbReference type="PROSITE" id="PS00893">
    <property type="entry name" value="NUDIX_BOX"/>
    <property type="match status" value="1"/>
</dbReference>
<protein>
    <recommendedName>
        <fullName evidence="2">Nudix hydrolase domain-containing protein</fullName>
    </recommendedName>
</protein>
<dbReference type="AlphaFoldDB" id="A0ABD3N506"/>
<gene>
    <name evidence="3" type="ORF">ACHAW5_002325</name>
</gene>
<proteinExistence type="predicted"/>
<dbReference type="Gene3D" id="3.90.79.10">
    <property type="entry name" value="Nucleoside Triphosphate Pyrophosphohydrolase"/>
    <property type="match status" value="1"/>
</dbReference>
<evidence type="ECO:0000313" key="3">
    <source>
        <dbReference type="EMBL" id="KAL3770408.1"/>
    </source>
</evidence>
<keyword evidence="4" id="KW-1185">Reference proteome</keyword>
<evidence type="ECO:0000256" key="1">
    <source>
        <dbReference type="ARBA" id="ARBA00022801"/>
    </source>
</evidence>